<proteinExistence type="predicted"/>
<dbReference type="InterPro" id="IPR036779">
    <property type="entry name" value="LysM_dom_sf"/>
</dbReference>
<dbReference type="EMBL" id="CP015163">
    <property type="protein sequence ID" value="AXB48557.1"/>
    <property type="molecule type" value="Genomic_DNA"/>
</dbReference>
<dbReference type="Proteomes" id="UP000250434">
    <property type="component" value="Chromosome"/>
</dbReference>
<sequence>MAVAVGVVVAGFGLLADAMTAPVPSQTAVVSVAPGETLWDVAERMAPSSDGAAVVDRIRDLNRLDERGLVPGLPLEVPTEAHTN</sequence>
<protein>
    <recommendedName>
        <fullName evidence="1">LysM domain-containing protein</fullName>
    </recommendedName>
</protein>
<keyword evidence="3" id="KW-1185">Reference proteome</keyword>
<accession>A0A344LKI3</accession>
<evidence type="ECO:0000313" key="3">
    <source>
        <dbReference type="Proteomes" id="UP000250434"/>
    </source>
</evidence>
<dbReference type="KEGG" id="aab:A4R43_16815"/>
<reference evidence="2 3" key="1">
    <citation type="submission" date="2016-04" db="EMBL/GenBank/DDBJ databases">
        <title>Complete genome sequence and analysis of deep-sea sediment isolate, Amycolatopsis sp. WP1.</title>
        <authorList>
            <person name="Wang H."/>
            <person name="Chen S."/>
            <person name="Wu Q."/>
        </authorList>
    </citation>
    <scope>NUCLEOTIDE SEQUENCE [LARGE SCALE GENOMIC DNA]</scope>
    <source>
        <strain evidence="2 3">WP1</strain>
    </source>
</reference>
<feature type="domain" description="LysM" evidence="1">
    <location>
        <begin position="32"/>
        <end position="78"/>
    </location>
</feature>
<dbReference type="CDD" id="cd00118">
    <property type="entry name" value="LysM"/>
    <property type="match status" value="1"/>
</dbReference>
<dbReference type="Pfam" id="PF01476">
    <property type="entry name" value="LysM"/>
    <property type="match status" value="1"/>
</dbReference>
<dbReference type="Gene3D" id="3.10.350.10">
    <property type="entry name" value="LysM domain"/>
    <property type="match status" value="1"/>
</dbReference>
<name>A0A344LKI3_9PSEU</name>
<dbReference type="OrthoDB" id="3699712at2"/>
<organism evidence="2 3">
    <name type="scientific">Amycolatopsis albispora</name>
    <dbReference type="NCBI Taxonomy" id="1804986"/>
    <lineage>
        <taxon>Bacteria</taxon>
        <taxon>Bacillati</taxon>
        <taxon>Actinomycetota</taxon>
        <taxon>Actinomycetes</taxon>
        <taxon>Pseudonocardiales</taxon>
        <taxon>Pseudonocardiaceae</taxon>
        <taxon>Amycolatopsis</taxon>
    </lineage>
</organism>
<evidence type="ECO:0000313" key="2">
    <source>
        <dbReference type="EMBL" id="AXB48557.1"/>
    </source>
</evidence>
<gene>
    <name evidence="2" type="ORF">A4R43_16815</name>
</gene>
<dbReference type="AlphaFoldDB" id="A0A344LKI3"/>
<dbReference type="InterPro" id="IPR018392">
    <property type="entry name" value="LysM"/>
</dbReference>
<evidence type="ECO:0000259" key="1">
    <source>
        <dbReference type="Pfam" id="PF01476"/>
    </source>
</evidence>